<evidence type="ECO:0000313" key="2">
    <source>
        <dbReference type="EMBL" id="KAG7845961.1"/>
    </source>
</evidence>
<dbReference type="EMBL" id="JAHLVD010000016">
    <property type="protein sequence ID" value="KAG7845961.1"/>
    <property type="molecule type" value="Genomic_DNA"/>
</dbReference>
<feature type="compositionally biased region" description="Basic residues" evidence="1">
    <location>
        <begin position="26"/>
        <end position="53"/>
    </location>
</feature>
<feature type="compositionally biased region" description="Basic and acidic residues" evidence="1">
    <location>
        <begin position="171"/>
        <end position="185"/>
    </location>
</feature>
<sequence>MASSKPLTPVLPARCGPFGSEERRQKQSRRRPQKQHLPNRHAAHAAKNHHHVPRALADHVPADVGPNVHRNNALAGRKHQTTRPSKQAPAESPRSQRTTQAAARVDRHHRQPANKPCDFPHRHLRHTHHRTRKDEAPRNNSVQQRAPEAANDRHMQQNRPGGRLPLLCGQQEDKEPQAEETDPRLQRGRHAGLSRSRVPRHQTPPRRPHRATV</sequence>
<accession>A0ABQ7RQV6</accession>
<comment type="caution">
    <text evidence="2">The sequence shown here is derived from an EMBL/GenBank/DDBJ whole genome shotgun (WGS) entry which is preliminary data.</text>
</comment>
<evidence type="ECO:0000256" key="1">
    <source>
        <dbReference type="SAM" id="MobiDB-lite"/>
    </source>
</evidence>
<proteinExistence type="predicted"/>
<keyword evidence="3" id="KW-1185">Reference proteome</keyword>
<feature type="compositionally biased region" description="Basic residues" evidence="1">
    <location>
        <begin position="122"/>
        <end position="131"/>
    </location>
</feature>
<feature type="compositionally biased region" description="Basic residues" evidence="1">
    <location>
        <begin position="186"/>
        <end position="213"/>
    </location>
</feature>
<gene>
    <name evidence="2" type="ORF">KL940_004800</name>
</gene>
<organism evidence="2 3">
    <name type="scientific">Pichia angusta</name>
    <name type="common">Yeast</name>
    <name type="synonym">Hansenula polymorpha</name>
    <dbReference type="NCBI Taxonomy" id="870730"/>
    <lineage>
        <taxon>Eukaryota</taxon>
        <taxon>Fungi</taxon>
        <taxon>Dikarya</taxon>
        <taxon>Ascomycota</taxon>
        <taxon>Saccharomycotina</taxon>
        <taxon>Pichiomycetes</taxon>
        <taxon>Pichiales</taxon>
        <taxon>Pichiaceae</taxon>
        <taxon>Ogataea</taxon>
    </lineage>
</organism>
<feature type="region of interest" description="Disordered" evidence="1">
    <location>
        <begin position="1"/>
        <end position="213"/>
    </location>
</feature>
<protein>
    <submittedName>
        <fullName evidence="2">Uncharacterized protein</fullName>
    </submittedName>
</protein>
<reference evidence="2 3" key="1">
    <citation type="journal article" date="2021" name="G3 (Bethesda)">
        <title>Genomic diversity, chromosomal rearrangements, and interspecies hybridization in the ogataea polymorpha species complex.</title>
        <authorList>
            <person name="Hanson S.J."/>
            <person name="Cinneide E.O."/>
            <person name="Salzberg L.I."/>
            <person name="Wolfe K.H."/>
            <person name="McGowan J."/>
            <person name="Fitzpatrick D.A."/>
            <person name="Matlin K."/>
        </authorList>
    </citation>
    <scope>NUCLEOTIDE SEQUENCE [LARGE SCALE GENOMIC DNA]</scope>
    <source>
        <strain evidence="2">51-138</strain>
    </source>
</reference>
<name>A0ABQ7RQV6_PICAN</name>
<evidence type="ECO:0000313" key="3">
    <source>
        <dbReference type="Proteomes" id="UP001197328"/>
    </source>
</evidence>
<dbReference type="Proteomes" id="UP001197328">
    <property type="component" value="Unassembled WGS sequence"/>
</dbReference>